<keyword evidence="2" id="KW-1185">Reference proteome</keyword>
<sequence length="364" mass="37143">MVNGPVVIFSASIGAGHDGAARELSRRLTAHGLDVVRHDFLDMLPARFGATLRDGYARQLRTVPQSWGWLLAAMSGPRMATGAAGLSAGLATTRMLAAIEPGASAVVSTYPLASQVLGRLRRTGRLDVPVAAVMTDPSVHPLCVADGVDLHLAPGRSAADQIHAMAAPAVEVSPIVDPAFRPVRDRAERDATRRRLGLPADEPLAVVIAGSWGVGDVAATAADIARGGSALPVVVCGRNDTLRHRLAASGSAIALGWVDAMPELLRSADVVVHNAGGLSSVEAMASGVPVISYRCLPGHGTANAAVLQKAGLSPWPVTPDELNSELRCAMNTTTGSLPAGGPDAADVIAELAGAPAITALAVAA</sequence>
<dbReference type="Proteomes" id="UP001519654">
    <property type="component" value="Unassembled WGS sequence"/>
</dbReference>
<protein>
    <submittedName>
        <fullName evidence="1">Glycosyltransferase</fullName>
        <ecNumber evidence="1">2.4.-.-</ecNumber>
    </submittedName>
</protein>
<comment type="caution">
    <text evidence="1">The sequence shown here is derived from an EMBL/GenBank/DDBJ whole genome shotgun (WGS) entry which is preliminary data.</text>
</comment>
<proteinExistence type="predicted"/>
<evidence type="ECO:0000313" key="2">
    <source>
        <dbReference type="Proteomes" id="UP001519654"/>
    </source>
</evidence>
<name>A0ABS5YXD6_9ACTN</name>
<gene>
    <name evidence="1" type="ORF">KOI35_31240</name>
</gene>
<dbReference type="Gene3D" id="3.40.50.2000">
    <property type="entry name" value="Glycogen Phosphorylase B"/>
    <property type="match status" value="1"/>
</dbReference>
<keyword evidence="1" id="KW-0328">Glycosyltransferase</keyword>
<evidence type="ECO:0000313" key="1">
    <source>
        <dbReference type="EMBL" id="MBU2667996.1"/>
    </source>
</evidence>
<reference evidence="1 2" key="1">
    <citation type="submission" date="2021-06" db="EMBL/GenBank/DDBJ databases">
        <title>Actinoplanes lichenicola sp. nov., and Actinoplanes ovalisporus sp. nov., isolated from lichen in Thailand.</title>
        <authorList>
            <person name="Saeng-In P."/>
            <person name="Kanchanasin P."/>
            <person name="Yuki M."/>
            <person name="Kudo T."/>
            <person name="Ohkuma M."/>
            <person name="Phongsopitanun W."/>
            <person name="Tanasupawat S."/>
        </authorList>
    </citation>
    <scope>NUCLEOTIDE SEQUENCE [LARGE SCALE GENOMIC DNA]</scope>
    <source>
        <strain evidence="1 2">NBRC 110975</strain>
    </source>
</reference>
<organism evidence="1 2">
    <name type="scientific">Paractinoplanes bogorensis</name>
    <dbReference type="NCBI Taxonomy" id="1610840"/>
    <lineage>
        <taxon>Bacteria</taxon>
        <taxon>Bacillati</taxon>
        <taxon>Actinomycetota</taxon>
        <taxon>Actinomycetes</taxon>
        <taxon>Micromonosporales</taxon>
        <taxon>Micromonosporaceae</taxon>
        <taxon>Paractinoplanes</taxon>
    </lineage>
</organism>
<dbReference type="SUPFAM" id="SSF53756">
    <property type="entry name" value="UDP-Glycosyltransferase/glycogen phosphorylase"/>
    <property type="match status" value="1"/>
</dbReference>
<accession>A0ABS5YXD6</accession>
<dbReference type="Pfam" id="PF13692">
    <property type="entry name" value="Glyco_trans_1_4"/>
    <property type="match status" value="1"/>
</dbReference>
<dbReference type="PANTHER" id="PTHR43025">
    <property type="entry name" value="MONOGALACTOSYLDIACYLGLYCEROL SYNTHASE"/>
    <property type="match status" value="1"/>
</dbReference>
<dbReference type="PANTHER" id="PTHR43025:SF3">
    <property type="entry name" value="MONOGALACTOSYLDIACYLGLYCEROL SYNTHASE 1, CHLOROPLASTIC"/>
    <property type="match status" value="1"/>
</dbReference>
<dbReference type="EC" id="2.4.-.-" evidence="1"/>
<dbReference type="EMBL" id="JAHKKG010000010">
    <property type="protein sequence ID" value="MBU2667996.1"/>
    <property type="molecule type" value="Genomic_DNA"/>
</dbReference>
<dbReference type="RefSeq" id="WP_215792247.1">
    <property type="nucleotide sequence ID" value="NZ_JAHKKG010000010.1"/>
</dbReference>
<dbReference type="InterPro" id="IPR050519">
    <property type="entry name" value="Glycosyltransf_28_UgtP"/>
</dbReference>
<dbReference type="GO" id="GO:0016757">
    <property type="term" value="F:glycosyltransferase activity"/>
    <property type="evidence" value="ECO:0007669"/>
    <property type="project" value="UniProtKB-KW"/>
</dbReference>
<keyword evidence="1" id="KW-0808">Transferase</keyword>